<evidence type="ECO:0000313" key="2">
    <source>
        <dbReference type="EMBL" id="OGK73443.1"/>
    </source>
</evidence>
<dbReference type="InterPro" id="IPR050135">
    <property type="entry name" value="dGTPase-like"/>
</dbReference>
<evidence type="ECO:0000259" key="1">
    <source>
        <dbReference type="SMART" id="SM00471"/>
    </source>
</evidence>
<dbReference type="EMBL" id="MGBR01000001">
    <property type="protein sequence ID" value="OGK73443.1"/>
    <property type="molecule type" value="Genomic_DNA"/>
</dbReference>
<accession>A0A1F7KZY7</accession>
<dbReference type="Proteomes" id="UP000177050">
    <property type="component" value="Unassembled WGS sequence"/>
</dbReference>
<comment type="caution">
    <text evidence="2">The sequence shown here is derived from an EMBL/GenBank/DDBJ whole genome shotgun (WGS) entry which is preliminary data.</text>
</comment>
<dbReference type="SMART" id="SM00471">
    <property type="entry name" value="HDc"/>
    <property type="match status" value="1"/>
</dbReference>
<sequence length="328" mass="38237">MILKDRIYGSFNISSPLIAALIESKPFQRLKNISQMGPPTTFYHIKNYSRYEHSIGVFLLLKHLGASDNEQIAGLLHDVSHTTFSHVIDWVVGTGKNENYQDDQHFNFIKKTEIVRILKMNGLSLYTVTDYKKYPLLEQEIPNLCADRIDYALREFDPQTAQSCFRRLTTFNNRIIFKNKKSTHTFAHNFLKKQVSHWGGYEAVTRYRLFADALREALRKKLITHNDFTGDEKTVLDKMTSSSNLKIARILKTMRQKNLSHLMKTRKRHFKKFRFVDPYFLENGKLRTLSSEDVSFKKEVENARTQNNKGIRIGYISNTSLKNALTTK</sequence>
<proteinExistence type="predicted"/>
<dbReference type="SUPFAM" id="SSF109604">
    <property type="entry name" value="HD-domain/PDEase-like"/>
    <property type="match status" value="1"/>
</dbReference>
<name>A0A1F7KZY7_9BACT</name>
<dbReference type="GO" id="GO:0008832">
    <property type="term" value="F:dGTPase activity"/>
    <property type="evidence" value="ECO:0007669"/>
    <property type="project" value="TreeGrafter"/>
</dbReference>
<reference evidence="2 3" key="1">
    <citation type="journal article" date="2016" name="Nat. Commun.">
        <title>Thousands of microbial genomes shed light on interconnected biogeochemical processes in an aquifer system.</title>
        <authorList>
            <person name="Anantharaman K."/>
            <person name="Brown C.T."/>
            <person name="Hug L.A."/>
            <person name="Sharon I."/>
            <person name="Castelle C.J."/>
            <person name="Probst A.J."/>
            <person name="Thomas B.C."/>
            <person name="Singh A."/>
            <person name="Wilkins M.J."/>
            <person name="Karaoz U."/>
            <person name="Brodie E.L."/>
            <person name="Williams K.H."/>
            <person name="Hubbard S.S."/>
            <person name="Banfield J.F."/>
        </authorList>
    </citation>
    <scope>NUCLEOTIDE SEQUENCE [LARGE SCALE GENOMIC DNA]</scope>
</reference>
<feature type="domain" description="HD/PDEase" evidence="1">
    <location>
        <begin position="46"/>
        <end position="161"/>
    </location>
</feature>
<protein>
    <recommendedName>
        <fullName evidence="1">HD/PDEase domain-containing protein</fullName>
    </recommendedName>
</protein>
<dbReference type="CDD" id="cd00077">
    <property type="entry name" value="HDc"/>
    <property type="match status" value="1"/>
</dbReference>
<dbReference type="InterPro" id="IPR006674">
    <property type="entry name" value="HD_domain"/>
</dbReference>
<dbReference type="InterPro" id="IPR003607">
    <property type="entry name" value="HD/PDEase_dom"/>
</dbReference>
<dbReference type="AlphaFoldDB" id="A0A1F7KZY7"/>
<dbReference type="Gene3D" id="1.10.3210.10">
    <property type="entry name" value="Hypothetical protein af1432"/>
    <property type="match status" value="1"/>
</dbReference>
<organism evidence="2 3">
    <name type="scientific">Candidatus Roizmanbacteria bacterium RIFOXYD1_FULL_38_12</name>
    <dbReference type="NCBI Taxonomy" id="1802093"/>
    <lineage>
        <taxon>Bacteria</taxon>
        <taxon>Candidatus Roizmaniibacteriota</taxon>
    </lineage>
</organism>
<dbReference type="PANTHER" id="PTHR11373">
    <property type="entry name" value="DEOXYNUCLEOSIDE TRIPHOSPHATE TRIPHOSPHOHYDROLASE"/>
    <property type="match status" value="1"/>
</dbReference>
<gene>
    <name evidence="2" type="ORF">A3K52_01450</name>
</gene>
<dbReference type="PANTHER" id="PTHR11373:SF4">
    <property type="entry name" value="DEOXYNUCLEOSIDE TRIPHOSPHATE TRIPHOSPHOHYDROLASE SAMHD1"/>
    <property type="match status" value="1"/>
</dbReference>
<dbReference type="Pfam" id="PF01966">
    <property type="entry name" value="HD"/>
    <property type="match status" value="1"/>
</dbReference>
<evidence type="ECO:0000313" key="3">
    <source>
        <dbReference type="Proteomes" id="UP000177050"/>
    </source>
</evidence>
<dbReference type="GO" id="GO:0006203">
    <property type="term" value="P:dGTP catabolic process"/>
    <property type="evidence" value="ECO:0007669"/>
    <property type="project" value="TreeGrafter"/>
</dbReference>